<dbReference type="AlphaFoldDB" id="A0A191UIF7"/>
<gene>
    <name evidence="1" type="ORF">A8O14_08370</name>
</gene>
<dbReference type="KEGG" id="pwu:A8O14_08370"/>
<dbReference type="OrthoDB" id="5491608at2"/>
<dbReference type="CDD" id="cd21471">
    <property type="entry name" value="CrtC-like"/>
    <property type="match status" value="1"/>
</dbReference>
<name>A0A191UIF7_9BURK</name>
<dbReference type="EMBL" id="CP015922">
    <property type="protein sequence ID" value="ANJ00793.1"/>
    <property type="molecule type" value="Genomic_DNA"/>
</dbReference>
<keyword evidence="2" id="KW-1185">Reference proteome</keyword>
<reference evidence="2" key="1">
    <citation type="submission" date="2016-05" db="EMBL/GenBank/DDBJ databases">
        <title>Polynucleobacter sp. QLW-P1FAT50C-4 genome.</title>
        <authorList>
            <person name="Hahn M.W."/>
        </authorList>
    </citation>
    <scope>NUCLEOTIDE SEQUENCE [LARGE SCALE GENOMIC DNA]</scope>
    <source>
        <strain evidence="2">QLW-P1FAT50C-4</strain>
    </source>
</reference>
<sequence length="296" mass="33834">MDGLSDDGLNGFSIIAFVGSVFSPYYAWANKSKPAQAEDFCSINVALYTPTKKYWTMTERGKNAIHRTANQFTIGPSQLSWNDNALTITINERVPLLGQRVQGTIKVFTEQLFNHVVALDDQQKHRWGPIAPSSRVEVSFNKPNLNWIGNAYFDSNEGDEAINKPFSEWDWSRAHLKDGSTAVIYDVRQKNGVEKVLATKFKLDGSTEDFLAPNRVELRKTGWRIQRNMRSESDHKVTVLNTLEDTPFYARSMIASKLLGEDVISMHETLNIKRLESNIVQFMLPWRMPRNPTRLY</sequence>
<evidence type="ECO:0008006" key="3">
    <source>
        <dbReference type="Google" id="ProtNLM"/>
    </source>
</evidence>
<evidence type="ECO:0000313" key="1">
    <source>
        <dbReference type="EMBL" id="ANJ00793.1"/>
    </source>
</evidence>
<proteinExistence type="predicted"/>
<protein>
    <recommendedName>
        <fullName evidence="3">Carotenoid 1,2-hydratase</fullName>
    </recommendedName>
</protein>
<organism evidence="1 2">
    <name type="scientific">Polynucleobacter wuianus</name>
    <dbReference type="NCBI Taxonomy" id="1743168"/>
    <lineage>
        <taxon>Bacteria</taxon>
        <taxon>Pseudomonadati</taxon>
        <taxon>Pseudomonadota</taxon>
        <taxon>Betaproteobacteria</taxon>
        <taxon>Burkholderiales</taxon>
        <taxon>Burkholderiaceae</taxon>
        <taxon>Polynucleobacter</taxon>
    </lineage>
</organism>
<dbReference type="STRING" id="1743168.A8O14_08370"/>
<dbReference type="SUPFAM" id="SSF159245">
    <property type="entry name" value="AttH-like"/>
    <property type="match status" value="1"/>
</dbReference>
<accession>A0A191UIF7</accession>
<evidence type="ECO:0000313" key="2">
    <source>
        <dbReference type="Proteomes" id="UP000078463"/>
    </source>
</evidence>
<dbReference type="Proteomes" id="UP000078463">
    <property type="component" value="Chromosome"/>
</dbReference>